<dbReference type="EMBL" id="KV427680">
    <property type="protein sequence ID" value="KZT00640.1"/>
    <property type="molecule type" value="Genomic_DNA"/>
</dbReference>
<feature type="compositionally biased region" description="Polar residues" evidence="1">
    <location>
        <begin position="55"/>
        <end position="69"/>
    </location>
</feature>
<accession>A0A165BAW2</accession>
<dbReference type="AlphaFoldDB" id="A0A165BAW2"/>
<evidence type="ECO:0000313" key="2">
    <source>
        <dbReference type="EMBL" id="KZT00640.1"/>
    </source>
</evidence>
<proteinExistence type="predicted"/>
<evidence type="ECO:0000256" key="1">
    <source>
        <dbReference type="SAM" id="MobiDB-lite"/>
    </source>
</evidence>
<evidence type="ECO:0000313" key="3">
    <source>
        <dbReference type="Proteomes" id="UP000076871"/>
    </source>
</evidence>
<dbReference type="RefSeq" id="XP_040758380.1">
    <property type="nucleotide sequence ID" value="XM_040902835.1"/>
</dbReference>
<organism evidence="2 3">
    <name type="scientific">Laetiporus sulphureus 93-53</name>
    <dbReference type="NCBI Taxonomy" id="1314785"/>
    <lineage>
        <taxon>Eukaryota</taxon>
        <taxon>Fungi</taxon>
        <taxon>Dikarya</taxon>
        <taxon>Basidiomycota</taxon>
        <taxon>Agaricomycotina</taxon>
        <taxon>Agaricomycetes</taxon>
        <taxon>Polyporales</taxon>
        <taxon>Laetiporus</taxon>
    </lineage>
</organism>
<keyword evidence="3" id="KW-1185">Reference proteome</keyword>
<sequence>MVKRKRRMASRYFQKRRLAQQTCAVADTRHNRAVCGHVVASPRGPKHRPGPWAPRQQSSQLPATPSPSSRCIPACVCVNIKRVHIRAVYAAIRVSPNPLFICYAYIWLDCVWIHPKSTRFRMKYVSRSRCRIGSATSSRSNRDRRICGYKVANTAAVWSRAFSPGALYGSDAVKCNALGQS</sequence>
<gene>
    <name evidence="2" type="ORF">LAESUDRAFT_530702</name>
</gene>
<dbReference type="InParanoid" id="A0A165BAW2"/>
<dbReference type="Proteomes" id="UP000076871">
    <property type="component" value="Unassembled WGS sequence"/>
</dbReference>
<name>A0A165BAW2_9APHY</name>
<dbReference type="GeneID" id="63819866"/>
<protein>
    <submittedName>
        <fullName evidence="2">Uncharacterized protein</fullName>
    </submittedName>
</protein>
<reference evidence="2 3" key="1">
    <citation type="journal article" date="2016" name="Mol. Biol. Evol.">
        <title>Comparative Genomics of Early-Diverging Mushroom-Forming Fungi Provides Insights into the Origins of Lignocellulose Decay Capabilities.</title>
        <authorList>
            <person name="Nagy L.G."/>
            <person name="Riley R."/>
            <person name="Tritt A."/>
            <person name="Adam C."/>
            <person name="Daum C."/>
            <person name="Floudas D."/>
            <person name="Sun H."/>
            <person name="Yadav J.S."/>
            <person name="Pangilinan J."/>
            <person name="Larsson K.H."/>
            <person name="Matsuura K."/>
            <person name="Barry K."/>
            <person name="Labutti K."/>
            <person name="Kuo R."/>
            <person name="Ohm R.A."/>
            <person name="Bhattacharya S.S."/>
            <person name="Shirouzu T."/>
            <person name="Yoshinaga Y."/>
            <person name="Martin F.M."/>
            <person name="Grigoriev I.V."/>
            <person name="Hibbett D.S."/>
        </authorList>
    </citation>
    <scope>NUCLEOTIDE SEQUENCE [LARGE SCALE GENOMIC DNA]</scope>
    <source>
        <strain evidence="2 3">93-53</strain>
    </source>
</reference>
<feature type="region of interest" description="Disordered" evidence="1">
    <location>
        <begin position="38"/>
        <end position="69"/>
    </location>
</feature>